<dbReference type="InterPro" id="IPR051448">
    <property type="entry name" value="CdaR-like_regulators"/>
</dbReference>
<evidence type="ECO:0000313" key="3">
    <source>
        <dbReference type="EMBL" id="AJT50850.1"/>
    </source>
</evidence>
<organism evidence="3 4">
    <name type="scientific">Limosilactobacillus mucosae LM1</name>
    <dbReference type="NCBI Taxonomy" id="1130798"/>
    <lineage>
        <taxon>Bacteria</taxon>
        <taxon>Bacillati</taxon>
        <taxon>Bacillota</taxon>
        <taxon>Bacilli</taxon>
        <taxon>Lactobacillales</taxon>
        <taxon>Lactobacillaceae</taxon>
        <taxon>Limosilactobacillus</taxon>
    </lineage>
</organism>
<dbReference type="Pfam" id="PF07905">
    <property type="entry name" value="PucR"/>
    <property type="match status" value="1"/>
</dbReference>
<dbReference type="InterPro" id="IPR025736">
    <property type="entry name" value="PucR_C-HTH_dom"/>
</dbReference>
<dbReference type="Gene3D" id="1.10.10.2840">
    <property type="entry name" value="PucR C-terminal helix-turn-helix domain"/>
    <property type="match status" value="1"/>
</dbReference>
<dbReference type="InterPro" id="IPR042070">
    <property type="entry name" value="PucR_C-HTH_sf"/>
</dbReference>
<sequence length="526" mass="59891">MSVRVRDLLKLPTLSRSHIAAGEAGLDRIVSTVSVIDFTATSVAQRELYQPENSANEQLLLTSIEQDNYDLVTDCTKIEQLAKTGCVGVVIYYVGERVPSLPAEIKETADRLNFLMIFAQETQKNMTYSAVISEIMFAIFQDRMRHPSFAPTIIGRVSAMPEYRRSVGEVLKLLAEQIQASLAVIDDQGEIVYRENWPKEAVVNWESLLNVVEKINMNGELPVTTSDGMKITHWRLPNSEETVLFVGRQTVTNLTCERVAETLQTALNLWGGQNQDDQNLIRAIIQGQIVRAAKLGRQYRFEPKNTQAALIVSCPNDVNKAKMKKWVDQLTEQYTDQLISDWYNDQLIVLLEKTPSYQNWQNWETDFKKDDHQLAAQCVVVEAALVDGVGGIQRLYQLVSQYLPAARTILPYRLFFNQADLEFARGCQRELQEEGTEVIRWQKRLDSMQHNLVETLMAFLLDTPQNIEQAGDLLYVHRNTIKYRLNKISNRFGFVPGVMPESFELYQALGVHRLLRGNDDPGELGE</sequence>
<evidence type="ECO:0000259" key="1">
    <source>
        <dbReference type="Pfam" id="PF07905"/>
    </source>
</evidence>
<proteinExistence type="predicted"/>
<dbReference type="Proteomes" id="UP000003645">
    <property type="component" value="Chromosome"/>
</dbReference>
<gene>
    <name evidence="3" type="ORF">LBLM1_07460</name>
</gene>
<keyword evidence="4" id="KW-1185">Reference proteome</keyword>
<dbReference type="RefSeq" id="WP_033935029.1">
    <property type="nucleotide sequence ID" value="NZ_CP011013.1"/>
</dbReference>
<name>A0A0D4CLP5_LIMMU</name>
<evidence type="ECO:0000313" key="4">
    <source>
        <dbReference type="Proteomes" id="UP000003645"/>
    </source>
</evidence>
<evidence type="ECO:0000259" key="2">
    <source>
        <dbReference type="Pfam" id="PF13556"/>
    </source>
</evidence>
<feature type="domain" description="Purine catabolism PurC-like" evidence="1">
    <location>
        <begin position="7"/>
        <end position="139"/>
    </location>
</feature>
<feature type="domain" description="PucR C-terminal helix-turn-helix" evidence="2">
    <location>
        <begin position="452"/>
        <end position="509"/>
    </location>
</feature>
<accession>A0A0D4CLP5</accession>
<dbReference type="PANTHER" id="PTHR33744:SF16">
    <property type="entry name" value="CARBOHYDRATE DIACID REGULATOR"/>
    <property type="match status" value="1"/>
</dbReference>
<protein>
    <recommendedName>
        <fullName evidence="5">PucR family transcriptional regulator</fullName>
    </recommendedName>
</protein>
<dbReference type="AlphaFoldDB" id="A0A0D4CLP5"/>
<evidence type="ECO:0008006" key="5">
    <source>
        <dbReference type="Google" id="ProtNLM"/>
    </source>
</evidence>
<dbReference type="OrthoDB" id="142218at2"/>
<dbReference type="PANTHER" id="PTHR33744">
    <property type="entry name" value="CARBOHYDRATE DIACID REGULATOR"/>
    <property type="match status" value="1"/>
</dbReference>
<dbReference type="HOGENOM" id="CLU_039921_0_0_9"/>
<reference evidence="3 4" key="1">
    <citation type="journal article" date="2012" name="J. Bacteriol.">
        <title>Genome sequence of Lactobacillus mucosae LM1, isolated from piglet feces.</title>
        <authorList>
            <person name="Lee J.H."/>
            <person name="Valeriano V.D."/>
            <person name="Shin Y.R."/>
            <person name="Chae J.P."/>
            <person name="Kim G.B."/>
            <person name="Ham J.S."/>
            <person name="Chun J."/>
            <person name="Kang D.K."/>
        </authorList>
    </citation>
    <scope>NUCLEOTIDE SEQUENCE [LARGE SCALE GENOMIC DNA]</scope>
    <source>
        <strain evidence="3 4">LM1</strain>
    </source>
</reference>
<dbReference type="Pfam" id="PF13556">
    <property type="entry name" value="HTH_30"/>
    <property type="match status" value="1"/>
</dbReference>
<dbReference type="InterPro" id="IPR012914">
    <property type="entry name" value="PucR_dom"/>
</dbReference>
<dbReference type="KEGG" id="lmu:LBLM1_07460"/>
<dbReference type="STRING" id="1130798.LBLM1_07460"/>
<dbReference type="EMBL" id="CP011013">
    <property type="protein sequence ID" value="AJT50850.1"/>
    <property type="molecule type" value="Genomic_DNA"/>
</dbReference>